<sequence>MFASQETSERLATAAEELVKAACVEVETTSLAIGRDSLEELKNIAFNSASLKNDFDDKIDTVNQNLAALKNEVGEVKSEVARLRSDIGNLNKMQRLEWAYSNIGMIESFKYGETHRGQMHNNSVDLCRNILVSFRTGRGHYLPKDAAVNKVATDYYLAVSDETKILFRSKICEQLRALTGTMPRLAPQDDGRYIIYFS</sequence>
<organism evidence="2">
    <name type="scientific">Odontella aurita</name>
    <dbReference type="NCBI Taxonomy" id="265563"/>
    <lineage>
        <taxon>Eukaryota</taxon>
        <taxon>Sar</taxon>
        <taxon>Stramenopiles</taxon>
        <taxon>Ochrophyta</taxon>
        <taxon>Bacillariophyta</taxon>
        <taxon>Mediophyceae</taxon>
        <taxon>Biddulphiophycidae</taxon>
        <taxon>Eupodiscales</taxon>
        <taxon>Odontellaceae</taxon>
        <taxon>Odontella</taxon>
    </lineage>
</organism>
<accession>A0A7S4JPE0</accession>
<evidence type="ECO:0000256" key="1">
    <source>
        <dbReference type="SAM" id="Coils"/>
    </source>
</evidence>
<protein>
    <submittedName>
        <fullName evidence="2">Uncharacterized protein</fullName>
    </submittedName>
</protein>
<evidence type="ECO:0000313" key="2">
    <source>
        <dbReference type="EMBL" id="CAE2269774.1"/>
    </source>
</evidence>
<keyword evidence="1" id="KW-0175">Coiled coil</keyword>
<feature type="coiled-coil region" evidence="1">
    <location>
        <begin position="52"/>
        <end position="86"/>
    </location>
</feature>
<dbReference type="AlphaFoldDB" id="A0A7S4JPE0"/>
<name>A0A7S4JPE0_9STRA</name>
<dbReference type="EMBL" id="HBKQ01045357">
    <property type="protein sequence ID" value="CAE2269774.1"/>
    <property type="molecule type" value="Transcribed_RNA"/>
</dbReference>
<proteinExistence type="predicted"/>
<gene>
    <name evidence="2" type="ORF">OAUR00152_LOCUS31291</name>
</gene>
<reference evidence="2" key="1">
    <citation type="submission" date="2021-01" db="EMBL/GenBank/DDBJ databases">
        <authorList>
            <person name="Corre E."/>
            <person name="Pelletier E."/>
            <person name="Niang G."/>
            <person name="Scheremetjew M."/>
            <person name="Finn R."/>
            <person name="Kale V."/>
            <person name="Holt S."/>
            <person name="Cochrane G."/>
            <person name="Meng A."/>
            <person name="Brown T."/>
            <person name="Cohen L."/>
        </authorList>
    </citation>
    <scope>NUCLEOTIDE SEQUENCE</scope>
    <source>
        <strain evidence="2">Isolate 1302-5</strain>
    </source>
</reference>